<dbReference type="EMBL" id="MU118380">
    <property type="protein sequence ID" value="KAF9642692.1"/>
    <property type="molecule type" value="Genomic_DNA"/>
</dbReference>
<organism evidence="1 2">
    <name type="scientific">Thelephora ganbajun</name>
    <name type="common">Ganba fungus</name>
    <dbReference type="NCBI Taxonomy" id="370292"/>
    <lineage>
        <taxon>Eukaryota</taxon>
        <taxon>Fungi</taxon>
        <taxon>Dikarya</taxon>
        <taxon>Basidiomycota</taxon>
        <taxon>Agaricomycotina</taxon>
        <taxon>Agaricomycetes</taxon>
        <taxon>Thelephorales</taxon>
        <taxon>Thelephoraceae</taxon>
        <taxon>Thelephora</taxon>
    </lineage>
</organism>
<reference evidence="1" key="2">
    <citation type="journal article" date="2020" name="Nat. Commun.">
        <title>Large-scale genome sequencing of mycorrhizal fungi provides insights into the early evolution of symbiotic traits.</title>
        <authorList>
            <person name="Miyauchi S."/>
            <person name="Kiss E."/>
            <person name="Kuo A."/>
            <person name="Drula E."/>
            <person name="Kohler A."/>
            <person name="Sanchez-Garcia M."/>
            <person name="Morin E."/>
            <person name="Andreopoulos B."/>
            <person name="Barry K.W."/>
            <person name="Bonito G."/>
            <person name="Buee M."/>
            <person name="Carver A."/>
            <person name="Chen C."/>
            <person name="Cichocki N."/>
            <person name="Clum A."/>
            <person name="Culley D."/>
            <person name="Crous P.W."/>
            <person name="Fauchery L."/>
            <person name="Girlanda M."/>
            <person name="Hayes R.D."/>
            <person name="Keri Z."/>
            <person name="LaButti K."/>
            <person name="Lipzen A."/>
            <person name="Lombard V."/>
            <person name="Magnuson J."/>
            <person name="Maillard F."/>
            <person name="Murat C."/>
            <person name="Nolan M."/>
            <person name="Ohm R.A."/>
            <person name="Pangilinan J."/>
            <person name="Pereira M.F."/>
            <person name="Perotto S."/>
            <person name="Peter M."/>
            <person name="Pfister S."/>
            <person name="Riley R."/>
            <person name="Sitrit Y."/>
            <person name="Stielow J.B."/>
            <person name="Szollosi G."/>
            <person name="Zifcakova L."/>
            <person name="Stursova M."/>
            <person name="Spatafora J.W."/>
            <person name="Tedersoo L."/>
            <person name="Vaario L.M."/>
            <person name="Yamada A."/>
            <person name="Yan M."/>
            <person name="Wang P."/>
            <person name="Xu J."/>
            <person name="Bruns T."/>
            <person name="Baldrian P."/>
            <person name="Vilgalys R."/>
            <person name="Dunand C."/>
            <person name="Henrissat B."/>
            <person name="Grigoriev I.V."/>
            <person name="Hibbett D."/>
            <person name="Nagy L.G."/>
            <person name="Martin F.M."/>
        </authorList>
    </citation>
    <scope>NUCLEOTIDE SEQUENCE</scope>
    <source>
        <strain evidence="1">P2</strain>
    </source>
</reference>
<proteinExistence type="predicted"/>
<sequence>MSAFTNRPFSRLWHGKSRSDTHPHSSDFVGDAAPPFAELASGLDPIPAAEELARIRYYNSKMAIRDTEFVDMDLTHGRRRLICAGRLFRTDSTFEWKGMYELFVLLFDNYRTRPSYRPHRWTAKLSALLCSCGNPDHWD</sequence>
<evidence type="ECO:0000313" key="2">
    <source>
        <dbReference type="Proteomes" id="UP000886501"/>
    </source>
</evidence>
<name>A0ACB6YZI4_THEGA</name>
<evidence type="ECO:0000313" key="1">
    <source>
        <dbReference type="EMBL" id="KAF9642692.1"/>
    </source>
</evidence>
<protein>
    <submittedName>
        <fullName evidence="1">Uncharacterized protein</fullName>
    </submittedName>
</protein>
<comment type="caution">
    <text evidence="1">The sequence shown here is derived from an EMBL/GenBank/DDBJ whole genome shotgun (WGS) entry which is preliminary data.</text>
</comment>
<accession>A0ACB6YZI4</accession>
<dbReference type="Proteomes" id="UP000886501">
    <property type="component" value="Unassembled WGS sequence"/>
</dbReference>
<keyword evidence="2" id="KW-1185">Reference proteome</keyword>
<gene>
    <name evidence="1" type="ORF">BDM02DRAFT_3132921</name>
</gene>
<feature type="non-terminal residue" evidence="1">
    <location>
        <position position="139"/>
    </location>
</feature>
<reference evidence="1" key="1">
    <citation type="submission" date="2019-10" db="EMBL/GenBank/DDBJ databases">
        <authorList>
            <consortium name="DOE Joint Genome Institute"/>
            <person name="Kuo A."/>
            <person name="Miyauchi S."/>
            <person name="Kiss E."/>
            <person name="Drula E."/>
            <person name="Kohler A."/>
            <person name="Sanchez-Garcia M."/>
            <person name="Andreopoulos B."/>
            <person name="Barry K.W."/>
            <person name="Bonito G."/>
            <person name="Buee M."/>
            <person name="Carver A."/>
            <person name="Chen C."/>
            <person name="Cichocki N."/>
            <person name="Clum A."/>
            <person name="Culley D."/>
            <person name="Crous P.W."/>
            <person name="Fauchery L."/>
            <person name="Girlanda M."/>
            <person name="Hayes R."/>
            <person name="Keri Z."/>
            <person name="Labutti K."/>
            <person name="Lipzen A."/>
            <person name="Lombard V."/>
            <person name="Magnuson J."/>
            <person name="Maillard F."/>
            <person name="Morin E."/>
            <person name="Murat C."/>
            <person name="Nolan M."/>
            <person name="Ohm R."/>
            <person name="Pangilinan J."/>
            <person name="Pereira M."/>
            <person name="Perotto S."/>
            <person name="Peter M."/>
            <person name="Riley R."/>
            <person name="Sitrit Y."/>
            <person name="Stielow B."/>
            <person name="Szollosi G."/>
            <person name="Zifcakova L."/>
            <person name="Stursova M."/>
            <person name="Spatafora J.W."/>
            <person name="Tedersoo L."/>
            <person name="Vaario L.-M."/>
            <person name="Yamada A."/>
            <person name="Yan M."/>
            <person name="Wang P."/>
            <person name="Xu J."/>
            <person name="Bruns T."/>
            <person name="Baldrian P."/>
            <person name="Vilgalys R."/>
            <person name="Henrissat B."/>
            <person name="Grigoriev I.V."/>
            <person name="Hibbett D."/>
            <person name="Nagy L.G."/>
            <person name="Martin F.M."/>
        </authorList>
    </citation>
    <scope>NUCLEOTIDE SEQUENCE</scope>
    <source>
        <strain evidence="1">P2</strain>
    </source>
</reference>